<dbReference type="EMBL" id="JBHOMY010000083">
    <property type="protein sequence ID" value="MFC1459244.1"/>
    <property type="molecule type" value="Genomic_DNA"/>
</dbReference>
<sequence>MALAKPAPRSPDPAIQSALRTLETERDGLTILMEAIGNGLGQPFTAAVETIAAAKGRVIVTGMGKSGHVGRKMTATFASTGTPAHYVHPAEASHGDLGMIQADDVIIALSWSGETAELADIIGYSRRFRVPLIALTSNAASTLGRAADICLTLPKAKEACPNGLAPTTSTTVQLALGDALAVALLERRGFTADNFRVFHPGGKLGARLKLVREIMHKDERLPVVGIDARMGEAIEEIGRKGFGAVIVVNGDGTLAGIVTDGDLRRNLRPDLATLPVTAIMTKTPRTIAPDALVASALEMEEASRITALIVVEQNRPVGLVHYLDLLRAGAA</sequence>
<dbReference type="PROSITE" id="PS51464">
    <property type="entry name" value="SIS"/>
    <property type="match status" value="1"/>
</dbReference>
<dbReference type="InterPro" id="IPR046342">
    <property type="entry name" value="CBS_dom_sf"/>
</dbReference>
<dbReference type="PIRSF" id="PIRSF004692">
    <property type="entry name" value="KdsD_KpsF"/>
    <property type="match status" value="1"/>
</dbReference>
<evidence type="ECO:0000313" key="8">
    <source>
        <dbReference type="EMBL" id="MFC1459244.1"/>
    </source>
</evidence>
<dbReference type="PANTHER" id="PTHR42745:SF1">
    <property type="entry name" value="ARABINOSE 5-PHOSPHATE ISOMERASE KDSD"/>
    <property type="match status" value="1"/>
</dbReference>
<keyword evidence="3 5" id="KW-0129">CBS domain</keyword>
<evidence type="ECO:0000259" key="7">
    <source>
        <dbReference type="PROSITE" id="PS51464"/>
    </source>
</evidence>
<keyword evidence="9" id="KW-1185">Reference proteome</keyword>
<organism evidence="8 9">
    <name type="scientific">Microvirga arabica</name>
    <dbReference type="NCBI Taxonomy" id="1128671"/>
    <lineage>
        <taxon>Bacteria</taxon>
        <taxon>Pseudomonadati</taxon>
        <taxon>Pseudomonadota</taxon>
        <taxon>Alphaproteobacteria</taxon>
        <taxon>Hyphomicrobiales</taxon>
        <taxon>Methylobacteriaceae</taxon>
        <taxon>Microvirga</taxon>
    </lineage>
</organism>
<dbReference type="Gene3D" id="3.40.50.10490">
    <property type="entry name" value="Glucose-6-phosphate isomerase like protein, domain 1"/>
    <property type="match status" value="1"/>
</dbReference>
<dbReference type="SUPFAM" id="SSF54631">
    <property type="entry name" value="CBS-domain pair"/>
    <property type="match status" value="1"/>
</dbReference>
<gene>
    <name evidence="8" type="ORF">ACETIH_21560</name>
</gene>
<dbReference type="SUPFAM" id="SSF53697">
    <property type="entry name" value="SIS domain"/>
    <property type="match status" value="1"/>
</dbReference>
<dbReference type="Gene3D" id="3.10.580.10">
    <property type="entry name" value="CBS-domain"/>
    <property type="match status" value="1"/>
</dbReference>
<comment type="similarity">
    <text evidence="1 4">Belongs to the SIS family. GutQ/KpsF subfamily.</text>
</comment>
<evidence type="ECO:0000259" key="6">
    <source>
        <dbReference type="PROSITE" id="PS51371"/>
    </source>
</evidence>
<evidence type="ECO:0000256" key="2">
    <source>
        <dbReference type="ARBA" id="ARBA00022737"/>
    </source>
</evidence>
<dbReference type="InterPro" id="IPR000644">
    <property type="entry name" value="CBS_dom"/>
</dbReference>
<evidence type="ECO:0000256" key="1">
    <source>
        <dbReference type="ARBA" id="ARBA00008165"/>
    </source>
</evidence>
<evidence type="ECO:0000256" key="4">
    <source>
        <dbReference type="PIRNR" id="PIRNR004692"/>
    </source>
</evidence>
<feature type="domain" description="SIS" evidence="7">
    <location>
        <begin position="47"/>
        <end position="190"/>
    </location>
</feature>
<evidence type="ECO:0000256" key="5">
    <source>
        <dbReference type="PROSITE-ProRule" id="PRU00703"/>
    </source>
</evidence>
<dbReference type="Proteomes" id="UP001593940">
    <property type="component" value="Unassembled WGS sequence"/>
</dbReference>
<dbReference type="PROSITE" id="PS51371">
    <property type="entry name" value="CBS"/>
    <property type="match status" value="2"/>
</dbReference>
<accession>A0ABV6YDC0</accession>
<reference evidence="8 9" key="1">
    <citation type="submission" date="2024-09" db="EMBL/GenBank/DDBJ databases">
        <title>Nodulacao em especies de Leguminosae Basais da Amazonia e Caracterizacao dos Rizobios e Bacterias Associadas aos Nodulos.</title>
        <authorList>
            <person name="Jambeiro I.C.A."/>
            <person name="Lopes I.S."/>
            <person name="Aguiar E.R.G.R."/>
            <person name="Santos A.F.J."/>
            <person name="Dos Santos J.M.F."/>
            <person name="Gross E."/>
        </authorList>
    </citation>
    <scope>NUCLEOTIDE SEQUENCE [LARGE SCALE GENOMIC DNA]</scope>
    <source>
        <strain evidence="8 9">BRUESC1165</strain>
    </source>
</reference>
<name>A0ABV6YDC0_9HYPH</name>
<feature type="domain" description="CBS" evidence="6">
    <location>
        <begin position="280"/>
        <end position="331"/>
    </location>
</feature>
<dbReference type="CDD" id="cd05014">
    <property type="entry name" value="SIS_Kpsf"/>
    <property type="match status" value="1"/>
</dbReference>
<proteinExistence type="inferred from homology"/>
<dbReference type="InterPro" id="IPR001347">
    <property type="entry name" value="SIS_dom"/>
</dbReference>
<keyword evidence="2" id="KW-0677">Repeat</keyword>
<dbReference type="InterPro" id="IPR050986">
    <property type="entry name" value="GutQ/KpsF_isomerases"/>
</dbReference>
<evidence type="ECO:0000313" key="9">
    <source>
        <dbReference type="Proteomes" id="UP001593940"/>
    </source>
</evidence>
<dbReference type="RefSeq" id="WP_377030952.1">
    <property type="nucleotide sequence ID" value="NZ_JBHOMY010000083.1"/>
</dbReference>
<dbReference type="Pfam" id="PF00571">
    <property type="entry name" value="CBS"/>
    <property type="match status" value="2"/>
</dbReference>
<comment type="caution">
    <text evidence="8">The sequence shown here is derived from an EMBL/GenBank/DDBJ whole genome shotgun (WGS) entry which is preliminary data.</text>
</comment>
<dbReference type="InterPro" id="IPR004800">
    <property type="entry name" value="KdsD/KpsF-type"/>
</dbReference>
<dbReference type="NCBIfam" id="TIGR00393">
    <property type="entry name" value="kpsF"/>
    <property type="match status" value="1"/>
</dbReference>
<dbReference type="PANTHER" id="PTHR42745">
    <property type="match status" value="1"/>
</dbReference>
<dbReference type="InterPro" id="IPR046348">
    <property type="entry name" value="SIS_dom_sf"/>
</dbReference>
<dbReference type="InterPro" id="IPR035474">
    <property type="entry name" value="SIS_Kpsf"/>
</dbReference>
<evidence type="ECO:0000256" key="3">
    <source>
        <dbReference type="ARBA" id="ARBA00023122"/>
    </source>
</evidence>
<protein>
    <submittedName>
        <fullName evidence="8">SIS domain-containing protein</fullName>
    </submittedName>
</protein>
<dbReference type="Pfam" id="PF01380">
    <property type="entry name" value="SIS"/>
    <property type="match status" value="1"/>
</dbReference>
<feature type="domain" description="CBS" evidence="6">
    <location>
        <begin position="215"/>
        <end position="273"/>
    </location>
</feature>
<dbReference type="SMART" id="SM00116">
    <property type="entry name" value="CBS"/>
    <property type="match status" value="2"/>
</dbReference>
<dbReference type="CDD" id="cd04604">
    <property type="entry name" value="CBS_pair_SIS_assoc"/>
    <property type="match status" value="1"/>
</dbReference>